<dbReference type="EMBL" id="CP064795">
    <property type="protein sequence ID" value="QPG07008.1"/>
    <property type="molecule type" value="Genomic_DNA"/>
</dbReference>
<dbReference type="InterPro" id="IPR043519">
    <property type="entry name" value="NT_sf"/>
</dbReference>
<dbReference type="KEGG" id="smaa:IT774_07850"/>
<dbReference type="RefSeq" id="WP_195812080.1">
    <property type="nucleotide sequence ID" value="NZ_CP064795.1"/>
</dbReference>
<organism evidence="2 3">
    <name type="scientific">Salinimonas marina</name>
    <dbReference type="NCBI Taxonomy" id="2785918"/>
    <lineage>
        <taxon>Bacteria</taxon>
        <taxon>Pseudomonadati</taxon>
        <taxon>Pseudomonadota</taxon>
        <taxon>Gammaproteobacteria</taxon>
        <taxon>Alteromonadales</taxon>
        <taxon>Alteromonadaceae</taxon>
        <taxon>Alteromonas/Salinimonas group</taxon>
        <taxon>Salinimonas</taxon>
    </lineage>
</organism>
<protein>
    <recommendedName>
        <fullName evidence="4">Nucleotidyltransferase</fullName>
    </recommendedName>
</protein>
<evidence type="ECO:0008006" key="4">
    <source>
        <dbReference type="Google" id="ProtNLM"/>
    </source>
</evidence>
<dbReference type="SUPFAM" id="SSF81301">
    <property type="entry name" value="Nucleotidyltransferase"/>
    <property type="match status" value="1"/>
</dbReference>
<dbReference type="Proteomes" id="UP000595095">
    <property type="component" value="Chromosome"/>
</dbReference>
<dbReference type="Gene3D" id="3.30.460.10">
    <property type="entry name" value="Beta Polymerase, domain 2"/>
    <property type="match status" value="1"/>
</dbReference>
<keyword evidence="3" id="KW-1185">Reference proteome</keyword>
<accession>A0A7S9E0E0</accession>
<evidence type="ECO:0000313" key="3">
    <source>
        <dbReference type="Proteomes" id="UP000595095"/>
    </source>
</evidence>
<gene>
    <name evidence="2" type="ORF">IT774_07850</name>
</gene>
<evidence type="ECO:0000256" key="1">
    <source>
        <dbReference type="SAM" id="MobiDB-lite"/>
    </source>
</evidence>
<name>A0A7S9E0E0_9ALTE</name>
<dbReference type="AlphaFoldDB" id="A0A7S9E0E0"/>
<feature type="region of interest" description="Disordered" evidence="1">
    <location>
        <begin position="354"/>
        <end position="379"/>
    </location>
</feature>
<sequence>MELNAQFNEFLTKIRPTDKQKEDWKNGAKTLRTRLNNYEPLRDIVVSTFLQGSIRRSTAIKPLNDKRPDVDIVVVTNLDYARTTPRDAMDLFEPFLEKFYSGKWQPQGRSFGITLSYVELDLVITAIPASGEEKLSLLQLYRSESVQTVNSLEEQTDWRLNKNWKPTGLFDSSSNSLQDAPASEWKAHPLLLPDRDENIWGRTHPLAQIKWTAEKNRACNGHYINLVRAVKWWKQNNNDNLPKYPKGYPLEHLIGNALNDGTPSMASGLVQLIDTFLNRWEPFYNQKRKPSLSDHGVQEHDVLARLSLEDFCLFYEGIAGASVIAHKALASEDAKESAELWQQLFGTLFPLPGPQGGDRSGGFTTPTKPAEPQKTGRFA</sequence>
<proteinExistence type="predicted"/>
<dbReference type="Pfam" id="PF18144">
    <property type="entry name" value="SMODS"/>
    <property type="match status" value="1"/>
</dbReference>
<evidence type="ECO:0000313" key="2">
    <source>
        <dbReference type="EMBL" id="QPG07008.1"/>
    </source>
</evidence>
<reference evidence="2 3" key="1">
    <citation type="submission" date="2020-11" db="EMBL/GenBank/DDBJ databases">
        <title>Complete genome sequence for Salinimonas sp. strain G2-b.</title>
        <authorList>
            <person name="Park S.-J."/>
        </authorList>
    </citation>
    <scope>NUCLEOTIDE SEQUENCE [LARGE SCALE GENOMIC DNA]</scope>
    <source>
        <strain evidence="2 3">G2-b</strain>
    </source>
</reference>